<dbReference type="EC" id="2.4.1.255" evidence="3"/>
<dbReference type="RefSeq" id="WP_042153152.1">
    <property type="nucleotide sequence ID" value="NZ_CM002803.1"/>
</dbReference>
<dbReference type="SUPFAM" id="SSF48452">
    <property type="entry name" value="TPR-like"/>
    <property type="match status" value="1"/>
</dbReference>
<dbReference type="Gene3D" id="1.25.40.10">
    <property type="entry name" value="Tetratricopeptide repeat domain"/>
    <property type="match status" value="3"/>
</dbReference>
<evidence type="ECO:0000256" key="6">
    <source>
        <dbReference type="ARBA" id="ARBA00022737"/>
    </source>
</evidence>
<evidence type="ECO:0000256" key="2">
    <source>
        <dbReference type="ARBA" id="ARBA00005386"/>
    </source>
</evidence>
<dbReference type="InterPro" id="IPR029489">
    <property type="entry name" value="OGT/SEC/SPY_C"/>
</dbReference>
<reference evidence="10 11" key="1">
    <citation type="journal article" date="2014" name="Appl. Environ. Microbiol.">
        <title>Elucidation of insertion elements encoded on plasmids and in vitro construction of shuttle vectors from the toxic cyanobacterium Planktothrix.</title>
        <authorList>
            <person name="Christiansen G."/>
            <person name="Goesmann A."/>
            <person name="Kurmayer R."/>
        </authorList>
    </citation>
    <scope>NUCLEOTIDE SEQUENCE [LARGE SCALE GENOMIC DNA]</scope>
    <source>
        <strain evidence="10 11">NIVA-CYA 126/8</strain>
    </source>
</reference>
<accession>A0A073CE98</accession>
<keyword evidence="11" id="KW-1185">Reference proteome</keyword>
<evidence type="ECO:0000256" key="5">
    <source>
        <dbReference type="ARBA" id="ARBA00022679"/>
    </source>
</evidence>
<dbReference type="PATRIC" id="fig|388467.6.peg.1344"/>
<dbReference type="HOGENOM" id="CLU_001721_4_0_3"/>
<dbReference type="STRING" id="388467.A19Y_1400"/>
<sequence>MSVNPNQFSDPSTAIQPDSPQGWTQLAETYYVQKLYSEAIAACQNAIALEPNEPLAYVTMGNIYQAQGQIQEAIRSYQQALAINPNLPQAHVNLGSMFYRQGQLESAINSYRQAVNLQPDLAAVHWNLAQVLKHLGQDGEAQISEQRALALNPQLGGADVLFNQGNQLALQGKVEEAIALWQKVVELKPDFAEAYGQMGMVLRHQGKYKEAIPLLQKAIEIKPNLPLAHQHLCGIYRDSSNLAAARKAVDRYIECCHEIDPIMAAIYGISTYQVSGLNHIAKDRFLKLESQLYSKLDRTTLVEIKSLYSNLLFSMPYLRDDLDKNIKLHHRITKKYIEKILKPKYQSISDTIPATFPNSPLIIGILSSHFNRHSVGWCSLDVLRELSNLPVKLYLYCTDRLQADDRTPLFEAIANKFFIPKHYPNGLPTPEEIIQEITNDQIDIILDLDALSLPIHSDIFYYKPAPICISWLGFDALQVSNQTYFLGDEYTHPKGTEKYYTEQLLKMPQSFMAVSGFERVETNPIQLRQTYRISSDQIVYLCVASGRKFNVELVKAQVEILKQVPDSILIYKGLADQDVVISTYRQVCDGLGVGKHRIKFLPRFSREEEHRQVYGIADVFLDSYPYNGGTHTLEALWFNVPVVTYKGEQFLSRMGYSFLQGLSIEEGISESWKDYINWGVRLGQDQVLRTLVQEKLIKSKQSESLVPLWNPQQFAQNLYGIFQQLIKQKTA</sequence>
<dbReference type="eggNOG" id="COG0457">
    <property type="taxonomic scope" value="Bacteria"/>
</dbReference>
<feature type="domain" description="O-GlcNAc transferase C-terminal" evidence="9">
    <location>
        <begin position="516"/>
        <end position="718"/>
    </location>
</feature>
<dbReference type="SMART" id="SM00028">
    <property type="entry name" value="TPR"/>
    <property type="match status" value="6"/>
</dbReference>
<dbReference type="PROSITE" id="PS50005">
    <property type="entry name" value="TPR"/>
    <property type="match status" value="5"/>
</dbReference>
<dbReference type="eggNOG" id="COG3914">
    <property type="taxonomic scope" value="Bacteria"/>
</dbReference>
<dbReference type="InterPro" id="IPR019734">
    <property type="entry name" value="TPR_rpt"/>
</dbReference>
<evidence type="ECO:0000256" key="1">
    <source>
        <dbReference type="ARBA" id="ARBA00004922"/>
    </source>
</evidence>
<dbReference type="GO" id="GO:0097363">
    <property type="term" value="F:protein O-acetylglucosaminyltransferase activity"/>
    <property type="evidence" value="ECO:0007669"/>
    <property type="project" value="UniProtKB-EC"/>
</dbReference>
<organism evidence="10 11">
    <name type="scientific">Planktothrix agardhii (strain NIVA-CYA 126/8)</name>
    <dbReference type="NCBI Taxonomy" id="388467"/>
    <lineage>
        <taxon>Bacteria</taxon>
        <taxon>Bacillati</taxon>
        <taxon>Cyanobacteriota</taxon>
        <taxon>Cyanophyceae</taxon>
        <taxon>Oscillatoriophycideae</taxon>
        <taxon>Oscillatoriales</taxon>
        <taxon>Microcoleaceae</taxon>
        <taxon>Planktothrix</taxon>
    </lineage>
</organism>
<proteinExistence type="inferred from homology"/>
<keyword evidence="4 10" id="KW-0328">Glycosyltransferase</keyword>
<dbReference type="UniPathway" id="UPA00378"/>
<dbReference type="Gene3D" id="3.40.50.2000">
    <property type="entry name" value="Glycogen Phosphorylase B"/>
    <property type="match status" value="1"/>
</dbReference>
<protein>
    <recommendedName>
        <fullName evidence="3">protein O-GlcNAc transferase</fullName>
        <ecNumber evidence="3">2.4.1.255</ecNumber>
    </recommendedName>
</protein>
<evidence type="ECO:0000256" key="8">
    <source>
        <dbReference type="PROSITE-ProRule" id="PRU00339"/>
    </source>
</evidence>
<evidence type="ECO:0000256" key="4">
    <source>
        <dbReference type="ARBA" id="ARBA00022676"/>
    </source>
</evidence>
<dbReference type="InterPro" id="IPR013105">
    <property type="entry name" value="TPR_2"/>
</dbReference>
<dbReference type="InterPro" id="IPR051939">
    <property type="entry name" value="Glycosyltr_41/O-GlcNAc_trsf"/>
</dbReference>
<gene>
    <name evidence="10" type="ORF">A19Y_1400</name>
</gene>
<comment type="similarity">
    <text evidence="2">Belongs to the glycosyltransferase 41 family. O-GlcNAc transferase subfamily.</text>
</comment>
<feature type="repeat" description="TPR" evidence="8">
    <location>
        <begin position="192"/>
        <end position="225"/>
    </location>
</feature>
<dbReference type="PANTHER" id="PTHR44835">
    <property type="entry name" value="UDP-N-ACETYLGLUCOSAMINE--PEPTIDE N-ACETYLGLUCOSAMINYLTRANSFERASE SPINDLY-RELATED"/>
    <property type="match status" value="1"/>
</dbReference>
<dbReference type="Proteomes" id="UP000027395">
    <property type="component" value="Chromosome"/>
</dbReference>
<keyword evidence="5 10" id="KW-0808">Transferase</keyword>
<feature type="repeat" description="TPR" evidence="8">
    <location>
        <begin position="88"/>
        <end position="121"/>
    </location>
</feature>
<dbReference type="Pfam" id="PF13414">
    <property type="entry name" value="TPR_11"/>
    <property type="match status" value="1"/>
</dbReference>
<evidence type="ECO:0000259" key="9">
    <source>
        <dbReference type="Pfam" id="PF13844"/>
    </source>
</evidence>
<dbReference type="AlphaFoldDB" id="A0A073CE98"/>
<evidence type="ECO:0000256" key="7">
    <source>
        <dbReference type="ARBA" id="ARBA00022803"/>
    </source>
</evidence>
<evidence type="ECO:0000313" key="11">
    <source>
        <dbReference type="Proteomes" id="UP000027395"/>
    </source>
</evidence>
<keyword evidence="6" id="KW-0677">Repeat</keyword>
<dbReference type="Pfam" id="PF07719">
    <property type="entry name" value="TPR_2"/>
    <property type="match status" value="1"/>
</dbReference>
<dbReference type="PROSITE" id="PS50293">
    <property type="entry name" value="TPR_REGION"/>
    <property type="match status" value="3"/>
</dbReference>
<feature type="repeat" description="TPR" evidence="8">
    <location>
        <begin position="20"/>
        <end position="53"/>
    </location>
</feature>
<feature type="domain" description="O-GlcNAc transferase C-terminal" evidence="9">
    <location>
        <begin position="318"/>
        <end position="512"/>
    </location>
</feature>
<evidence type="ECO:0000313" key="10">
    <source>
        <dbReference type="EMBL" id="KEI66456.1"/>
    </source>
</evidence>
<evidence type="ECO:0000256" key="3">
    <source>
        <dbReference type="ARBA" id="ARBA00011970"/>
    </source>
</evidence>
<dbReference type="InterPro" id="IPR011990">
    <property type="entry name" value="TPR-like_helical_dom_sf"/>
</dbReference>
<dbReference type="PANTHER" id="PTHR44835:SF1">
    <property type="entry name" value="PROTEIN O-GLCNAC TRANSFERASE"/>
    <property type="match status" value="1"/>
</dbReference>
<keyword evidence="7 8" id="KW-0802">TPR repeat</keyword>
<name>A0A073CE98_PLAA1</name>
<feature type="repeat" description="TPR" evidence="8">
    <location>
        <begin position="158"/>
        <end position="191"/>
    </location>
</feature>
<dbReference type="Pfam" id="PF00515">
    <property type="entry name" value="TPR_1"/>
    <property type="match status" value="1"/>
</dbReference>
<dbReference type="SUPFAM" id="SSF53756">
    <property type="entry name" value="UDP-Glycosyltransferase/glycogen phosphorylase"/>
    <property type="match status" value="1"/>
</dbReference>
<dbReference type="Gene3D" id="3.40.50.11380">
    <property type="match status" value="1"/>
</dbReference>
<feature type="repeat" description="TPR" evidence="8">
    <location>
        <begin position="54"/>
        <end position="87"/>
    </location>
</feature>
<dbReference type="Pfam" id="PF13844">
    <property type="entry name" value="Glyco_transf_41"/>
    <property type="match status" value="2"/>
</dbReference>
<dbReference type="EMBL" id="CM002803">
    <property type="protein sequence ID" value="KEI66456.1"/>
    <property type="molecule type" value="Genomic_DNA"/>
</dbReference>
<comment type="pathway">
    <text evidence="1">Protein modification; protein glycosylation.</text>
</comment>